<evidence type="ECO:0000313" key="2">
    <source>
        <dbReference type="EMBL" id="GEO11062.1"/>
    </source>
</evidence>
<name>A0A512BGG9_9BACT</name>
<organism evidence="2 3">
    <name type="scientific">Segetibacter aerophilus</name>
    <dbReference type="NCBI Taxonomy" id="670293"/>
    <lineage>
        <taxon>Bacteria</taxon>
        <taxon>Pseudomonadati</taxon>
        <taxon>Bacteroidota</taxon>
        <taxon>Chitinophagia</taxon>
        <taxon>Chitinophagales</taxon>
        <taxon>Chitinophagaceae</taxon>
        <taxon>Segetibacter</taxon>
    </lineage>
</organism>
<dbReference type="SUPFAM" id="SSF54427">
    <property type="entry name" value="NTF2-like"/>
    <property type="match status" value="1"/>
</dbReference>
<protein>
    <recommendedName>
        <fullName evidence="1">SnoaL-like domain-containing protein</fullName>
    </recommendedName>
</protein>
<dbReference type="AlphaFoldDB" id="A0A512BGG9"/>
<dbReference type="Pfam" id="PF12680">
    <property type="entry name" value="SnoaL_2"/>
    <property type="match status" value="1"/>
</dbReference>
<reference evidence="2 3" key="1">
    <citation type="submission" date="2019-07" db="EMBL/GenBank/DDBJ databases">
        <title>Whole genome shotgun sequence of Segetibacter aerophilus NBRC 106135.</title>
        <authorList>
            <person name="Hosoyama A."/>
            <person name="Uohara A."/>
            <person name="Ohji S."/>
            <person name="Ichikawa N."/>
        </authorList>
    </citation>
    <scope>NUCLEOTIDE SEQUENCE [LARGE SCALE GENOMIC DNA]</scope>
    <source>
        <strain evidence="2 3">NBRC 106135</strain>
    </source>
</reference>
<dbReference type="Gene3D" id="3.10.450.50">
    <property type="match status" value="1"/>
</dbReference>
<feature type="domain" description="SnoaL-like" evidence="1">
    <location>
        <begin position="10"/>
        <end position="105"/>
    </location>
</feature>
<keyword evidence="3" id="KW-1185">Reference proteome</keyword>
<gene>
    <name evidence="2" type="ORF">SAE01_35580</name>
</gene>
<evidence type="ECO:0000259" key="1">
    <source>
        <dbReference type="Pfam" id="PF12680"/>
    </source>
</evidence>
<evidence type="ECO:0000313" key="3">
    <source>
        <dbReference type="Proteomes" id="UP000321513"/>
    </source>
</evidence>
<comment type="caution">
    <text evidence="2">The sequence shown here is derived from an EMBL/GenBank/DDBJ whole genome shotgun (WGS) entry which is preliminary data.</text>
</comment>
<proteinExistence type="predicted"/>
<dbReference type="InterPro" id="IPR032710">
    <property type="entry name" value="NTF2-like_dom_sf"/>
</dbReference>
<dbReference type="EMBL" id="BJYT01000015">
    <property type="protein sequence ID" value="GEO11062.1"/>
    <property type="molecule type" value="Genomic_DNA"/>
</dbReference>
<dbReference type="OrthoDB" id="6692273at2"/>
<dbReference type="Proteomes" id="UP000321513">
    <property type="component" value="Unassembled WGS sequence"/>
</dbReference>
<dbReference type="RefSeq" id="WP_147205172.1">
    <property type="nucleotide sequence ID" value="NZ_BJYT01000015.1"/>
</dbReference>
<accession>A0A512BGG9</accession>
<sequence length="116" mass="13082">MQPSNKEIGERFSKGNFSFCYDYFAENIEWKIIGNTTVRGKEDVIAYCDKMSAEIGSDTLINSNTIFENNQIAIEGNCRFVGPDGKPSEIAYCDVYRFDNSKIASITSYCIETKEA</sequence>
<dbReference type="InterPro" id="IPR037401">
    <property type="entry name" value="SnoaL-like"/>
</dbReference>